<keyword evidence="5 12" id="KW-0479">Metal-binding</keyword>
<evidence type="ECO:0000256" key="5">
    <source>
        <dbReference type="ARBA" id="ARBA00022723"/>
    </source>
</evidence>
<evidence type="ECO:0000259" key="13">
    <source>
        <dbReference type="PROSITE" id="PS50103"/>
    </source>
</evidence>
<dbReference type="GO" id="GO:0005634">
    <property type="term" value="C:nucleus"/>
    <property type="evidence" value="ECO:0007669"/>
    <property type="project" value="UniProtKB-SubCell"/>
</dbReference>
<dbReference type="EMBL" id="BTSY01000004">
    <property type="protein sequence ID" value="GMT25540.1"/>
    <property type="molecule type" value="Genomic_DNA"/>
</dbReference>
<evidence type="ECO:0000256" key="3">
    <source>
        <dbReference type="ARBA" id="ARBA00022414"/>
    </source>
</evidence>
<gene>
    <name evidence="15" type="ORF">PFISCL1PPCAC_16837</name>
</gene>
<keyword evidence="4" id="KW-0678">Repressor</keyword>
<evidence type="ECO:0000256" key="1">
    <source>
        <dbReference type="ARBA" id="ARBA00004062"/>
    </source>
</evidence>
<comment type="function">
    <text evidence="1">Transcription repressor.</text>
</comment>
<evidence type="ECO:0000256" key="7">
    <source>
        <dbReference type="ARBA" id="ARBA00022833"/>
    </source>
</evidence>
<dbReference type="GO" id="GO:0008270">
    <property type="term" value="F:zinc ion binding"/>
    <property type="evidence" value="ECO:0007669"/>
    <property type="project" value="UniProtKB-KW"/>
</dbReference>
<feature type="zinc finger region" description="C3H1-type" evidence="12">
    <location>
        <begin position="133"/>
        <end position="159"/>
    </location>
</feature>
<feature type="domain" description="G-patch" evidence="14">
    <location>
        <begin position="271"/>
        <end position="317"/>
    </location>
</feature>
<dbReference type="Proteomes" id="UP001432322">
    <property type="component" value="Unassembled WGS sequence"/>
</dbReference>
<evidence type="ECO:0000256" key="8">
    <source>
        <dbReference type="ARBA" id="ARBA00023015"/>
    </source>
</evidence>
<keyword evidence="11" id="KW-0539">Nucleus</keyword>
<protein>
    <recommendedName>
        <fullName evidence="3">Zinc finger CCCH-type with G patch domain-containing protein</fullName>
    </recommendedName>
</protein>
<evidence type="ECO:0000259" key="14">
    <source>
        <dbReference type="PROSITE" id="PS50174"/>
    </source>
</evidence>
<keyword evidence="8" id="KW-0805">Transcription regulation</keyword>
<proteinExistence type="predicted"/>
<organism evidence="15 16">
    <name type="scientific">Pristionchus fissidentatus</name>
    <dbReference type="NCBI Taxonomy" id="1538716"/>
    <lineage>
        <taxon>Eukaryota</taxon>
        <taxon>Metazoa</taxon>
        <taxon>Ecdysozoa</taxon>
        <taxon>Nematoda</taxon>
        <taxon>Chromadorea</taxon>
        <taxon>Rhabditida</taxon>
        <taxon>Rhabditina</taxon>
        <taxon>Diplogasteromorpha</taxon>
        <taxon>Diplogasteroidea</taxon>
        <taxon>Neodiplogasteridae</taxon>
        <taxon>Pristionchus</taxon>
    </lineage>
</organism>
<evidence type="ECO:0000256" key="12">
    <source>
        <dbReference type="PROSITE-ProRule" id="PRU00723"/>
    </source>
</evidence>
<comment type="caution">
    <text evidence="15">The sequence shown here is derived from an EMBL/GenBank/DDBJ whole genome shotgun (WGS) entry which is preliminary data.</text>
</comment>
<feature type="domain" description="C3H1-type" evidence="13">
    <location>
        <begin position="133"/>
        <end position="159"/>
    </location>
</feature>
<sequence length="455" mass="49311">LFSMSSEELAAYRVELASINERLASDGSMGAKERAELETTRNDLIELLELMASEETTEGLEIKKPDDDADEDDGVSLEDDLADLIGMRCMAPYTGTSMPLGLDKHAAIVLGVDGIDPERGVMLSVLYSHPLVAAMRPCPHFLADSCRYAEKCKYSHGSSVAASEIEDYDEPDFESLVEGTPVLVGVDPLWEVGRVTAKDGDQLAVRILRTGAEVSSCISAVLPIEGEIVVEEVELAGAGDAGASSSAGVFAELKKESLGRVSKDELGDWQGGGMGLKLMQMMGYKKGEGLGKRNDGIVHAIQARICPKGASLDAIMEKKGARKMVDGKSLQRLKEIKPKNAAEQGIFSFLNRKLAPGPAPTQRELEEKESKQLKTTTAAGLGAQSFETERKMKELRSKEQKLVEGIKRNARDKSTLARMEAQLAAVRKDMASLEGKKGRIAREMDSRSSKKKDIF</sequence>
<dbReference type="SMART" id="SM00443">
    <property type="entry name" value="G_patch"/>
    <property type="match status" value="1"/>
</dbReference>
<dbReference type="PROSITE" id="PS50103">
    <property type="entry name" value="ZF_C3H1"/>
    <property type="match status" value="1"/>
</dbReference>
<dbReference type="InterPro" id="IPR000467">
    <property type="entry name" value="G_patch_dom"/>
</dbReference>
<keyword evidence="9" id="KW-0238">DNA-binding</keyword>
<comment type="subcellular location">
    <subcellularLocation>
        <location evidence="2">Nucleus</location>
    </subcellularLocation>
</comment>
<dbReference type="PANTHER" id="PTHR46297">
    <property type="entry name" value="ZINC FINGER CCCH-TYPE WITH G PATCH DOMAIN-CONTAINING PROTEIN"/>
    <property type="match status" value="1"/>
</dbReference>
<reference evidence="15" key="1">
    <citation type="submission" date="2023-10" db="EMBL/GenBank/DDBJ databases">
        <title>Genome assembly of Pristionchus species.</title>
        <authorList>
            <person name="Yoshida K."/>
            <person name="Sommer R.J."/>
        </authorList>
    </citation>
    <scope>NUCLEOTIDE SEQUENCE</scope>
    <source>
        <strain evidence="15">RS5133</strain>
    </source>
</reference>
<evidence type="ECO:0000256" key="4">
    <source>
        <dbReference type="ARBA" id="ARBA00022491"/>
    </source>
</evidence>
<dbReference type="InterPro" id="IPR000571">
    <property type="entry name" value="Znf_CCCH"/>
</dbReference>
<keyword evidence="16" id="KW-1185">Reference proteome</keyword>
<evidence type="ECO:0000256" key="11">
    <source>
        <dbReference type="ARBA" id="ARBA00023242"/>
    </source>
</evidence>
<evidence type="ECO:0000256" key="10">
    <source>
        <dbReference type="ARBA" id="ARBA00023163"/>
    </source>
</evidence>
<accession>A0AAV5W4D0</accession>
<dbReference type="Gene3D" id="2.30.30.1190">
    <property type="match status" value="1"/>
</dbReference>
<evidence type="ECO:0000256" key="2">
    <source>
        <dbReference type="ARBA" id="ARBA00004123"/>
    </source>
</evidence>
<keyword evidence="7 12" id="KW-0862">Zinc</keyword>
<name>A0AAV5W4D0_9BILA</name>
<keyword evidence="6 12" id="KW-0863">Zinc-finger</keyword>
<evidence type="ECO:0000313" key="16">
    <source>
        <dbReference type="Proteomes" id="UP001432322"/>
    </source>
</evidence>
<evidence type="ECO:0000313" key="15">
    <source>
        <dbReference type="EMBL" id="GMT25540.1"/>
    </source>
</evidence>
<feature type="non-terminal residue" evidence="15">
    <location>
        <position position="1"/>
    </location>
</feature>
<dbReference type="GO" id="GO:0000978">
    <property type="term" value="F:RNA polymerase II cis-regulatory region sequence-specific DNA binding"/>
    <property type="evidence" value="ECO:0007669"/>
    <property type="project" value="TreeGrafter"/>
</dbReference>
<dbReference type="PANTHER" id="PTHR46297:SF1">
    <property type="entry name" value="ZINC FINGER CCCH-TYPE WITH G PATCH DOMAIN-CONTAINING PROTEIN"/>
    <property type="match status" value="1"/>
</dbReference>
<evidence type="ECO:0000256" key="6">
    <source>
        <dbReference type="ARBA" id="ARBA00022771"/>
    </source>
</evidence>
<keyword evidence="10" id="KW-0804">Transcription</keyword>
<dbReference type="PROSITE" id="PS50174">
    <property type="entry name" value="G_PATCH"/>
    <property type="match status" value="1"/>
</dbReference>
<dbReference type="GO" id="GO:0001227">
    <property type="term" value="F:DNA-binding transcription repressor activity, RNA polymerase II-specific"/>
    <property type="evidence" value="ECO:0007669"/>
    <property type="project" value="TreeGrafter"/>
</dbReference>
<evidence type="ECO:0000256" key="9">
    <source>
        <dbReference type="ARBA" id="ARBA00023125"/>
    </source>
</evidence>
<dbReference type="AlphaFoldDB" id="A0AAV5W4D0"/>
<dbReference type="Pfam" id="PF01585">
    <property type="entry name" value="G-patch"/>
    <property type="match status" value="1"/>
</dbReference>